<organism evidence="2 3">
    <name type="scientific">Coprobacter secundus subsp. similis</name>
    <dbReference type="NCBI Taxonomy" id="2751153"/>
    <lineage>
        <taxon>Bacteria</taxon>
        <taxon>Pseudomonadati</taxon>
        <taxon>Bacteroidota</taxon>
        <taxon>Bacteroidia</taxon>
        <taxon>Bacteroidales</taxon>
        <taxon>Barnesiellaceae</taxon>
        <taxon>Coprobacter</taxon>
    </lineage>
</organism>
<feature type="transmembrane region" description="Helical" evidence="1">
    <location>
        <begin position="6"/>
        <end position="31"/>
    </location>
</feature>
<evidence type="ECO:0000313" key="3">
    <source>
        <dbReference type="Proteomes" id="UP000594042"/>
    </source>
</evidence>
<dbReference type="KEGG" id="copr:Cop2CBH44_31230"/>
<proteinExistence type="predicted"/>
<gene>
    <name evidence="2" type="ORF">Cop2CBH44_31230</name>
</gene>
<dbReference type="AlphaFoldDB" id="A0A7G1HYL8"/>
<keyword evidence="1" id="KW-0472">Membrane</keyword>
<keyword evidence="3" id="KW-1185">Reference proteome</keyword>
<dbReference type="InterPro" id="IPR032272">
    <property type="entry name" value="DUF4834"/>
</dbReference>
<dbReference type="Pfam" id="PF16118">
    <property type="entry name" value="DUF4834"/>
    <property type="match status" value="1"/>
</dbReference>
<evidence type="ECO:0008006" key="4">
    <source>
        <dbReference type="Google" id="ProtNLM"/>
    </source>
</evidence>
<dbReference type="RefSeq" id="WP_200755180.1">
    <property type="nucleotide sequence ID" value="NZ_AP023322.1"/>
</dbReference>
<sequence length="85" mass="9706">MSVILTIIFFIFFVIVLSALGLLGVIARLFFRPSQNRANGASKKSYGDGGRQSSTKWYTYGKKKKKIFDQNDGEYVDFEEIKDNK</sequence>
<reference evidence="3" key="1">
    <citation type="submission" date="2020-07" db="EMBL/GenBank/DDBJ databases">
        <title>Complete genome sequencing of Coprobacter sp. strain 2CBH44.</title>
        <authorList>
            <person name="Sakamoto M."/>
            <person name="Murakami T."/>
            <person name="Mori H."/>
        </authorList>
    </citation>
    <scope>NUCLEOTIDE SEQUENCE [LARGE SCALE GENOMIC DNA]</scope>
    <source>
        <strain evidence="3">2CBH44</strain>
    </source>
</reference>
<keyword evidence="1" id="KW-0812">Transmembrane</keyword>
<name>A0A7G1HYL8_9BACT</name>
<dbReference type="EMBL" id="AP023322">
    <property type="protein sequence ID" value="BCI64770.1"/>
    <property type="molecule type" value="Genomic_DNA"/>
</dbReference>
<protein>
    <recommendedName>
        <fullName evidence="4">DUF4834 family protein</fullName>
    </recommendedName>
</protein>
<evidence type="ECO:0000313" key="2">
    <source>
        <dbReference type="EMBL" id="BCI64770.1"/>
    </source>
</evidence>
<keyword evidence="1" id="KW-1133">Transmembrane helix</keyword>
<dbReference type="Proteomes" id="UP000594042">
    <property type="component" value="Chromosome"/>
</dbReference>
<accession>A0A7G1HYL8</accession>
<evidence type="ECO:0000256" key="1">
    <source>
        <dbReference type="SAM" id="Phobius"/>
    </source>
</evidence>